<dbReference type="InterPro" id="IPR027417">
    <property type="entry name" value="P-loop_NTPase"/>
</dbReference>
<dbReference type="EMBL" id="BQXS01012660">
    <property type="protein sequence ID" value="GKT26538.1"/>
    <property type="molecule type" value="Genomic_DNA"/>
</dbReference>
<reference evidence="1" key="1">
    <citation type="submission" date="2022-03" db="EMBL/GenBank/DDBJ databases">
        <title>Draft genome sequence of Aduncisulcus paluster, a free-living microaerophilic Fornicata.</title>
        <authorList>
            <person name="Yuyama I."/>
            <person name="Kume K."/>
            <person name="Tamura T."/>
            <person name="Inagaki Y."/>
            <person name="Hashimoto T."/>
        </authorList>
    </citation>
    <scope>NUCLEOTIDE SEQUENCE</scope>
    <source>
        <strain evidence="1">NY0171</strain>
    </source>
</reference>
<accession>A0ABQ5K2R2</accession>
<dbReference type="SUPFAM" id="SSF52540">
    <property type="entry name" value="P-loop containing nucleoside triphosphate hydrolases"/>
    <property type="match status" value="1"/>
</dbReference>
<protein>
    <submittedName>
        <fullName evidence="1">Uncharacterized protein</fullName>
    </submittedName>
</protein>
<proteinExistence type="predicted"/>
<evidence type="ECO:0000313" key="2">
    <source>
        <dbReference type="Proteomes" id="UP001057375"/>
    </source>
</evidence>
<organism evidence="1 2">
    <name type="scientific">Aduncisulcus paluster</name>
    <dbReference type="NCBI Taxonomy" id="2918883"/>
    <lineage>
        <taxon>Eukaryota</taxon>
        <taxon>Metamonada</taxon>
        <taxon>Carpediemonas-like organisms</taxon>
        <taxon>Aduncisulcus</taxon>
    </lineage>
</organism>
<keyword evidence="2" id="KW-1185">Reference proteome</keyword>
<gene>
    <name evidence="1" type="ORF">ADUPG1_013394</name>
</gene>
<comment type="caution">
    <text evidence="1">The sequence shown here is derived from an EMBL/GenBank/DDBJ whole genome shotgun (WGS) entry which is preliminary data.</text>
</comment>
<dbReference type="Proteomes" id="UP001057375">
    <property type="component" value="Unassembled WGS sequence"/>
</dbReference>
<evidence type="ECO:0000313" key="1">
    <source>
        <dbReference type="EMBL" id="GKT26538.1"/>
    </source>
</evidence>
<sequence length="322" mass="36081">MFRLPSNTLLHTLPHTPSHLLPAPHVSVIPTLTPTREVLSLCVCGEFERWLGVTDTPGMVFIGCDPSKQHKLAMDHFSPGIVNENVDVPDGFEGWIAAEKEEERDGQMMDVIRKQSGEAMDGKVKNAMDEMVGMNSDVRKDSLCLHLPEDEIFKYLRFNNTSPFPSYLSLPAALTYQTACVCVYDVSGGIEQFEPLCIVCKGKPKFVSHILNKYGTKTLRHLQKMNGIIVGNKMDLYKDYGKPITIAFGRALAECLGWTHILVSCVSDRKDDVMTFDLGVKSFFVDNVLSTLSMDQYKLLWKGGLGERVHREETKEEGCNVM</sequence>
<name>A0ABQ5K2R2_9EUKA</name>